<feature type="domain" description="EamA" evidence="7">
    <location>
        <begin position="151"/>
        <end position="284"/>
    </location>
</feature>
<evidence type="ECO:0000256" key="6">
    <source>
        <dbReference type="SAM" id="Phobius"/>
    </source>
</evidence>
<name>A0ABT9CBY1_9BACL</name>
<comment type="caution">
    <text evidence="8">The sequence shown here is derived from an EMBL/GenBank/DDBJ whole genome shotgun (WGS) entry which is preliminary data.</text>
</comment>
<protein>
    <submittedName>
        <fullName evidence="8">EamA family transporter</fullName>
    </submittedName>
</protein>
<gene>
    <name evidence="8" type="ORF">Q5741_10045</name>
</gene>
<comment type="subcellular location">
    <subcellularLocation>
        <location evidence="1">Endomembrane system</location>
        <topology evidence="1">Multi-pass membrane protein</topology>
    </subcellularLocation>
</comment>
<dbReference type="PANTHER" id="PTHR32322:SF14">
    <property type="entry name" value="PROTEIN PAGO"/>
    <property type="match status" value="1"/>
</dbReference>
<feature type="transmembrane region" description="Helical" evidence="6">
    <location>
        <begin position="267"/>
        <end position="286"/>
    </location>
</feature>
<feature type="transmembrane region" description="Helical" evidence="6">
    <location>
        <begin position="150"/>
        <end position="169"/>
    </location>
</feature>
<keyword evidence="9" id="KW-1185">Reference proteome</keyword>
<dbReference type="InterPro" id="IPR037185">
    <property type="entry name" value="EmrE-like"/>
</dbReference>
<feature type="transmembrane region" description="Helical" evidence="6">
    <location>
        <begin position="65"/>
        <end position="85"/>
    </location>
</feature>
<proteinExistence type="inferred from homology"/>
<evidence type="ECO:0000313" key="8">
    <source>
        <dbReference type="EMBL" id="MDO7906764.1"/>
    </source>
</evidence>
<feature type="transmembrane region" description="Helical" evidence="6">
    <location>
        <begin position="123"/>
        <end position="144"/>
    </location>
</feature>
<reference evidence="8 9" key="1">
    <citation type="submission" date="2023-07" db="EMBL/GenBank/DDBJ databases">
        <title>Paenibacillus sp. JX-17 nov. isolated from soil.</title>
        <authorList>
            <person name="Wan Y."/>
            <person name="Liu B."/>
        </authorList>
    </citation>
    <scope>NUCLEOTIDE SEQUENCE [LARGE SCALE GENOMIC DNA]</scope>
    <source>
        <strain evidence="8 9">JX-17</strain>
    </source>
</reference>
<feature type="transmembrane region" description="Helical" evidence="6">
    <location>
        <begin position="243"/>
        <end position="261"/>
    </location>
</feature>
<keyword evidence="5 6" id="KW-0472">Membrane</keyword>
<evidence type="ECO:0000256" key="3">
    <source>
        <dbReference type="ARBA" id="ARBA00022692"/>
    </source>
</evidence>
<dbReference type="Proteomes" id="UP001240171">
    <property type="component" value="Unassembled WGS sequence"/>
</dbReference>
<evidence type="ECO:0000259" key="7">
    <source>
        <dbReference type="Pfam" id="PF00892"/>
    </source>
</evidence>
<dbReference type="SUPFAM" id="SSF103481">
    <property type="entry name" value="Multidrug resistance efflux transporter EmrE"/>
    <property type="match status" value="2"/>
</dbReference>
<feature type="transmembrane region" description="Helical" evidence="6">
    <location>
        <begin position="212"/>
        <end position="231"/>
    </location>
</feature>
<evidence type="ECO:0000256" key="4">
    <source>
        <dbReference type="ARBA" id="ARBA00022989"/>
    </source>
</evidence>
<accession>A0ABT9CBY1</accession>
<dbReference type="InterPro" id="IPR000620">
    <property type="entry name" value="EamA_dom"/>
</dbReference>
<feature type="domain" description="EamA" evidence="7">
    <location>
        <begin position="6"/>
        <end position="137"/>
    </location>
</feature>
<evidence type="ECO:0000256" key="1">
    <source>
        <dbReference type="ARBA" id="ARBA00004127"/>
    </source>
</evidence>
<organism evidence="8 9">
    <name type="scientific">Paenibacillus lacisoli</name>
    <dbReference type="NCBI Taxonomy" id="3064525"/>
    <lineage>
        <taxon>Bacteria</taxon>
        <taxon>Bacillati</taxon>
        <taxon>Bacillota</taxon>
        <taxon>Bacilli</taxon>
        <taxon>Bacillales</taxon>
        <taxon>Paenibacillaceae</taxon>
        <taxon>Paenibacillus</taxon>
    </lineage>
</organism>
<dbReference type="EMBL" id="JAUQTB010000004">
    <property type="protein sequence ID" value="MDO7906764.1"/>
    <property type="molecule type" value="Genomic_DNA"/>
</dbReference>
<dbReference type="InterPro" id="IPR050638">
    <property type="entry name" value="AA-Vitamin_Transporters"/>
</dbReference>
<evidence type="ECO:0000256" key="2">
    <source>
        <dbReference type="ARBA" id="ARBA00007362"/>
    </source>
</evidence>
<comment type="similarity">
    <text evidence="2">Belongs to the EamA transporter family.</text>
</comment>
<feature type="transmembrane region" description="Helical" evidence="6">
    <location>
        <begin position="35"/>
        <end position="53"/>
    </location>
</feature>
<evidence type="ECO:0000256" key="5">
    <source>
        <dbReference type="ARBA" id="ARBA00023136"/>
    </source>
</evidence>
<feature type="transmembrane region" description="Helical" evidence="6">
    <location>
        <begin position="181"/>
        <end position="200"/>
    </location>
</feature>
<keyword evidence="3 6" id="KW-0812">Transmembrane</keyword>
<dbReference type="PANTHER" id="PTHR32322">
    <property type="entry name" value="INNER MEMBRANE TRANSPORTER"/>
    <property type="match status" value="1"/>
</dbReference>
<feature type="transmembrane region" description="Helical" evidence="6">
    <location>
        <begin position="5"/>
        <end position="23"/>
    </location>
</feature>
<feature type="transmembrane region" description="Helical" evidence="6">
    <location>
        <begin position="97"/>
        <end position="116"/>
    </location>
</feature>
<sequence>MPRQLYIALIMLSLIWGGSFFFIKNLLNDFGPWTIAFLRSAFGLLLIMAVMLVTREPLGLRKVKWLTAFIVAMVNMAVPWTLIGFSETRLASNVASVMNATTPIWTLLVGLLFFGTVVRGMQWLGMGIAMVGLVILLGITPGSLTTVDPLGFAGMLSATLCYAVGSQLSKRFLSGLSMFQLSFATLLGAVIGSGVLAVLTEDMNLGSVLKPANLGGLIGLGVFGSGVAYILFNYMILKGSPEFATSVTYLVPATAMIWGYTLLDEPVGWNLIAGLVLILGGVFVAGKAFRRKAASRA</sequence>
<keyword evidence="4 6" id="KW-1133">Transmembrane helix</keyword>
<dbReference type="RefSeq" id="WP_305023961.1">
    <property type="nucleotide sequence ID" value="NZ_JAUQTB010000004.1"/>
</dbReference>
<evidence type="ECO:0000313" key="9">
    <source>
        <dbReference type="Proteomes" id="UP001240171"/>
    </source>
</evidence>
<dbReference type="Pfam" id="PF00892">
    <property type="entry name" value="EamA"/>
    <property type="match status" value="2"/>
</dbReference>